<accession>D8RZT5</accession>
<dbReference type="Pfam" id="PF25377">
    <property type="entry name" value="DUF7886"/>
    <property type="match status" value="1"/>
</dbReference>
<feature type="domain" description="DUF7886" evidence="1">
    <location>
        <begin position="65"/>
        <end position="194"/>
    </location>
</feature>
<dbReference type="InParanoid" id="D8RZT5"/>
<gene>
    <name evidence="2" type="ORF">SELMODRAFT_443244</name>
</gene>
<dbReference type="PANTHER" id="PTHR47915:SF1">
    <property type="entry name" value="SI:DKEY-19B23.7"/>
    <property type="match status" value="1"/>
</dbReference>
<organism evidence="3">
    <name type="scientific">Selaginella moellendorffii</name>
    <name type="common">Spikemoss</name>
    <dbReference type="NCBI Taxonomy" id="88036"/>
    <lineage>
        <taxon>Eukaryota</taxon>
        <taxon>Viridiplantae</taxon>
        <taxon>Streptophyta</taxon>
        <taxon>Embryophyta</taxon>
        <taxon>Tracheophyta</taxon>
        <taxon>Lycopodiopsida</taxon>
        <taxon>Selaginellales</taxon>
        <taxon>Selaginellaceae</taxon>
        <taxon>Selaginella</taxon>
    </lineage>
</organism>
<dbReference type="HOGENOM" id="CLU_086836_0_0_1"/>
<dbReference type="AlphaFoldDB" id="D8RZT5"/>
<dbReference type="PANTHER" id="PTHR47915">
    <property type="entry name" value="SI:DKEY-19B23.7"/>
    <property type="match status" value="1"/>
</dbReference>
<evidence type="ECO:0000259" key="1">
    <source>
        <dbReference type="Pfam" id="PF25377"/>
    </source>
</evidence>
<dbReference type="STRING" id="88036.D8RZT5"/>
<keyword evidence="3" id="KW-1185">Reference proteome</keyword>
<dbReference type="Gramene" id="EFJ22356">
    <property type="protein sequence ID" value="EFJ22356"/>
    <property type="gene ID" value="SELMODRAFT_443244"/>
</dbReference>
<dbReference type="OMA" id="QGIRVWD"/>
<reference evidence="2 3" key="1">
    <citation type="journal article" date="2011" name="Science">
        <title>The Selaginella genome identifies genetic changes associated with the evolution of vascular plants.</title>
        <authorList>
            <person name="Banks J.A."/>
            <person name="Nishiyama T."/>
            <person name="Hasebe M."/>
            <person name="Bowman J.L."/>
            <person name="Gribskov M."/>
            <person name="dePamphilis C."/>
            <person name="Albert V.A."/>
            <person name="Aono N."/>
            <person name="Aoyama T."/>
            <person name="Ambrose B.A."/>
            <person name="Ashton N.W."/>
            <person name="Axtell M.J."/>
            <person name="Barker E."/>
            <person name="Barker M.S."/>
            <person name="Bennetzen J.L."/>
            <person name="Bonawitz N.D."/>
            <person name="Chapple C."/>
            <person name="Cheng C."/>
            <person name="Correa L.G."/>
            <person name="Dacre M."/>
            <person name="DeBarry J."/>
            <person name="Dreyer I."/>
            <person name="Elias M."/>
            <person name="Engstrom E.M."/>
            <person name="Estelle M."/>
            <person name="Feng L."/>
            <person name="Finet C."/>
            <person name="Floyd S.K."/>
            <person name="Frommer W.B."/>
            <person name="Fujita T."/>
            <person name="Gramzow L."/>
            <person name="Gutensohn M."/>
            <person name="Harholt J."/>
            <person name="Hattori M."/>
            <person name="Heyl A."/>
            <person name="Hirai T."/>
            <person name="Hiwatashi Y."/>
            <person name="Ishikawa M."/>
            <person name="Iwata M."/>
            <person name="Karol K.G."/>
            <person name="Koehler B."/>
            <person name="Kolukisaoglu U."/>
            <person name="Kubo M."/>
            <person name="Kurata T."/>
            <person name="Lalonde S."/>
            <person name="Li K."/>
            <person name="Li Y."/>
            <person name="Litt A."/>
            <person name="Lyons E."/>
            <person name="Manning G."/>
            <person name="Maruyama T."/>
            <person name="Michael T.P."/>
            <person name="Mikami K."/>
            <person name="Miyazaki S."/>
            <person name="Morinaga S."/>
            <person name="Murata T."/>
            <person name="Mueller-Roeber B."/>
            <person name="Nelson D.R."/>
            <person name="Obara M."/>
            <person name="Oguri Y."/>
            <person name="Olmstead R.G."/>
            <person name="Onodera N."/>
            <person name="Petersen B.L."/>
            <person name="Pils B."/>
            <person name="Prigge M."/>
            <person name="Rensing S.A."/>
            <person name="Riano-Pachon D.M."/>
            <person name="Roberts A.W."/>
            <person name="Sato Y."/>
            <person name="Scheller H.V."/>
            <person name="Schulz B."/>
            <person name="Schulz C."/>
            <person name="Shakirov E.V."/>
            <person name="Shibagaki N."/>
            <person name="Shinohara N."/>
            <person name="Shippen D.E."/>
            <person name="Soerensen I."/>
            <person name="Sotooka R."/>
            <person name="Sugimoto N."/>
            <person name="Sugita M."/>
            <person name="Sumikawa N."/>
            <person name="Tanurdzic M."/>
            <person name="Theissen G."/>
            <person name="Ulvskov P."/>
            <person name="Wakazuki S."/>
            <person name="Weng J.K."/>
            <person name="Willats W.W."/>
            <person name="Wipf D."/>
            <person name="Wolf P.G."/>
            <person name="Yang L."/>
            <person name="Zimmer A.D."/>
            <person name="Zhu Q."/>
            <person name="Mitros T."/>
            <person name="Hellsten U."/>
            <person name="Loque D."/>
            <person name="Otillar R."/>
            <person name="Salamov A."/>
            <person name="Schmutz J."/>
            <person name="Shapiro H."/>
            <person name="Lindquist E."/>
            <person name="Lucas S."/>
            <person name="Rokhsar D."/>
            <person name="Grigoriev I.V."/>
        </authorList>
    </citation>
    <scope>NUCLEOTIDE SEQUENCE [LARGE SCALE GENOMIC DNA]</scope>
</reference>
<protein>
    <recommendedName>
        <fullName evidence="1">DUF7886 domain-containing protein</fullName>
    </recommendedName>
</protein>
<proteinExistence type="predicted"/>
<dbReference type="EMBL" id="GL377596">
    <property type="protein sequence ID" value="EFJ22356.1"/>
    <property type="molecule type" value="Genomic_DNA"/>
</dbReference>
<sequence length="203" mass="23756">MEELYRDILSFGCLRVFRHFTTYLRGREELLITIRSEESIRRRKGAVVEEIFAWRIAPLNRLCLQQVKSNETLFLLGAYGRYAWPYIWLRSDTEGCNHEFNKDRPVDLQTLRDWKIKGTKVWDIVEELISLKAPGVVNPFEVDFAALNKLQPLERATMAGATAAFLQKLLLEREQDYTQHVMDDLKRLLVCHFQHMATLLPGT</sequence>
<dbReference type="eggNOG" id="ENOG502QRVS">
    <property type="taxonomic scope" value="Eukaryota"/>
</dbReference>
<dbReference type="KEGG" id="smo:SELMODRAFT_443244"/>
<name>D8RZT5_SELML</name>
<dbReference type="InterPro" id="IPR057208">
    <property type="entry name" value="DUF7886"/>
</dbReference>
<dbReference type="Proteomes" id="UP000001514">
    <property type="component" value="Unassembled WGS sequence"/>
</dbReference>
<evidence type="ECO:0000313" key="3">
    <source>
        <dbReference type="Proteomes" id="UP000001514"/>
    </source>
</evidence>
<evidence type="ECO:0000313" key="2">
    <source>
        <dbReference type="EMBL" id="EFJ22356.1"/>
    </source>
</evidence>